<evidence type="ECO:0000313" key="2">
    <source>
        <dbReference type="EMBL" id="KAG4415674.1"/>
    </source>
</evidence>
<dbReference type="EMBL" id="JAFJYH010000213">
    <property type="protein sequence ID" value="KAG4415674.1"/>
    <property type="molecule type" value="Genomic_DNA"/>
</dbReference>
<name>A0A8H7T952_9HELO</name>
<proteinExistence type="predicted"/>
<gene>
    <name evidence="2" type="ORF">IFR04_011179</name>
</gene>
<keyword evidence="3" id="KW-1185">Reference proteome</keyword>
<feature type="chain" id="PRO_5034447742" evidence="1">
    <location>
        <begin position="18"/>
        <end position="95"/>
    </location>
</feature>
<protein>
    <submittedName>
        <fullName evidence="2">Uncharacterized protein</fullName>
    </submittedName>
</protein>
<evidence type="ECO:0000256" key="1">
    <source>
        <dbReference type="SAM" id="SignalP"/>
    </source>
</evidence>
<feature type="signal peptide" evidence="1">
    <location>
        <begin position="1"/>
        <end position="17"/>
    </location>
</feature>
<keyword evidence="1" id="KW-0732">Signal</keyword>
<sequence>MLALLFAYLSFSFLVEASPFSAVRDVAAKLSPDVVSATSITNVGQAQCNSVGSYSCGLPSNTTIILCDGNHNAVPVAYCGASQRCTYIGNVPYCV</sequence>
<accession>A0A8H7T952</accession>
<evidence type="ECO:0000313" key="3">
    <source>
        <dbReference type="Proteomes" id="UP000664132"/>
    </source>
</evidence>
<reference evidence="2" key="1">
    <citation type="submission" date="2021-02" db="EMBL/GenBank/DDBJ databases">
        <title>Genome sequence Cadophora malorum strain M34.</title>
        <authorList>
            <person name="Stefanovic E."/>
            <person name="Vu D."/>
            <person name="Scully C."/>
            <person name="Dijksterhuis J."/>
            <person name="Roader J."/>
            <person name="Houbraken J."/>
        </authorList>
    </citation>
    <scope>NUCLEOTIDE SEQUENCE</scope>
    <source>
        <strain evidence="2">M34</strain>
    </source>
</reference>
<dbReference type="OrthoDB" id="10412592at2759"/>
<dbReference type="Proteomes" id="UP000664132">
    <property type="component" value="Unassembled WGS sequence"/>
</dbReference>
<organism evidence="2 3">
    <name type="scientific">Cadophora malorum</name>
    <dbReference type="NCBI Taxonomy" id="108018"/>
    <lineage>
        <taxon>Eukaryota</taxon>
        <taxon>Fungi</taxon>
        <taxon>Dikarya</taxon>
        <taxon>Ascomycota</taxon>
        <taxon>Pezizomycotina</taxon>
        <taxon>Leotiomycetes</taxon>
        <taxon>Helotiales</taxon>
        <taxon>Ploettnerulaceae</taxon>
        <taxon>Cadophora</taxon>
    </lineage>
</organism>
<comment type="caution">
    <text evidence="2">The sequence shown here is derived from an EMBL/GenBank/DDBJ whole genome shotgun (WGS) entry which is preliminary data.</text>
</comment>
<dbReference type="AlphaFoldDB" id="A0A8H7T952"/>